<protein>
    <recommendedName>
        <fullName evidence="1">Fungal-type protein kinase domain-containing protein</fullName>
    </recommendedName>
</protein>
<evidence type="ECO:0000259" key="1">
    <source>
        <dbReference type="Pfam" id="PF17667"/>
    </source>
</evidence>
<sequence>MLKKVLTAHNGKKWKAFPKVPDEEPVRRWLQSLAKRFLKQAPYKFHTTKTANQFQERKGQVDLFLQRPAAEGGDKFSYKDVLVVGELKKSYDTGRFKANFLQLTRHVRSVFADQPTRRFVHAFSLCGCKMELWIFDRSGAYSSGTFDIHSEPKMLARALVGYATMDDDTMELDTFIEQQDGHCYKAIVCRGTTCYETQDSHVAKFSWTSDKRKLEVEPLKQAEAMGAKGVARVVAHR</sequence>
<reference evidence="2 3" key="1">
    <citation type="submission" date="2015-04" db="EMBL/GenBank/DDBJ databases">
        <title>Genome sequence of Ceratocystis platani, a major pathogen of plane trees.</title>
        <authorList>
            <person name="Belbahri L."/>
        </authorList>
    </citation>
    <scope>NUCLEOTIDE SEQUENCE [LARGE SCALE GENOMIC DNA]</scope>
    <source>
        <strain evidence="2 3">CFO</strain>
    </source>
</reference>
<dbReference type="Pfam" id="PF17667">
    <property type="entry name" value="Pkinase_fungal"/>
    <property type="match status" value="1"/>
</dbReference>
<keyword evidence="3" id="KW-1185">Reference proteome</keyword>
<dbReference type="PANTHER" id="PTHR38248:SF2">
    <property type="entry name" value="FUNK1 11"/>
    <property type="match status" value="1"/>
</dbReference>
<feature type="domain" description="Fungal-type protein kinase" evidence="1">
    <location>
        <begin position="61"/>
        <end position="237"/>
    </location>
</feature>
<proteinExistence type="predicted"/>
<dbReference type="AlphaFoldDB" id="A0A0F8BIQ9"/>
<accession>A0A0F8BIQ9</accession>
<organism evidence="2 3">
    <name type="scientific">Ceratocystis fimbriata f. sp. platani</name>
    <dbReference type="NCBI Taxonomy" id="88771"/>
    <lineage>
        <taxon>Eukaryota</taxon>
        <taxon>Fungi</taxon>
        <taxon>Dikarya</taxon>
        <taxon>Ascomycota</taxon>
        <taxon>Pezizomycotina</taxon>
        <taxon>Sordariomycetes</taxon>
        <taxon>Hypocreomycetidae</taxon>
        <taxon>Microascales</taxon>
        <taxon>Ceratocystidaceae</taxon>
        <taxon>Ceratocystis</taxon>
    </lineage>
</organism>
<dbReference type="PANTHER" id="PTHR38248">
    <property type="entry name" value="FUNK1 6"/>
    <property type="match status" value="1"/>
</dbReference>
<dbReference type="InterPro" id="IPR040976">
    <property type="entry name" value="Pkinase_fungal"/>
</dbReference>
<dbReference type="Proteomes" id="UP000034841">
    <property type="component" value="Unassembled WGS sequence"/>
</dbReference>
<dbReference type="EMBL" id="LBBL01000802">
    <property type="protein sequence ID" value="KKF92053.1"/>
    <property type="molecule type" value="Genomic_DNA"/>
</dbReference>
<evidence type="ECO:0000313" key="2">
    <source>
        <dbReference type="EMBL" id="KKF92053.1"/>
    </source>
</evidence>
<gene>
    <name evidence="2" type="ORF">CFO_g5595</name>
</gene>
<dbReference type="OrthoDB" id="5584477at2759"/>
<comment type="caution">
    <text evidence="2">The sequence shown here is derived from an EMBL/GenBank/DDBJ whole genome shotgun (WGS) entry which is preliminary data.</text>
</comment>
<evidence type="ECO:0000313" key="3">
    <source>
        <dbReference type="Proteomes" id="UP000034841"/>
    </source>
</evidence>
<name>A0A0F8BIQ9_CERFI</name>